<sequence>MICCDILLFVYITLCFNFCDTMEGRFYKKAEYYK</sequence>
<comment type="caution">
    <text evidence="1">The sequence shown here is derived from an EMBL/GenBank/DDBJ whole genome shotgun (WGS) entry which is preliminary data.</text>
</comment>
<dbReference type="Proteomes" id="UP000032522">
    <property type="component" value="Unassembled WGS sequence"/>
</dbReference>
<accession>A0A0D8BP75</accession>
<protein>
    <submittedName>
        <fullName evidence="1">Uncharacterized protein</fullName>
    </submittedName>
</protein>
<dbReference type="PATRIC" id="fig|1462.6.peg.3217"/>
<organism evidence="1 2">
    <name type="scientific">Geobacillus kaustophilus</name>
    <dbReference type="NCBI Taxonomy" id="1462"/>
    <lineage>
        <taxon>Bacteria</taxon>
        <taxon>Bacillati</taxon>
        <taxon>Bacillota</taxon>
        <taxon>Bacilli</taxon>
        <taxon>Bacillales</taxon>
        <taxon>Anoxybacillaceae</taxon>
        <taxon>Geobacillus</taxon>
        <taxon>Geobacillus thermoleovorans group</taxon>
    </lineage>
</organism>
<dbReference type="EMBL" id="JYBP01000003">
    <property type="protein sequence ID" value="KJE25940.1"/>
    <property type="molecule type" value="Genomic_DNA"/>
</dbReference>
<gene>
    <name evidence="1" type="ORF">LG52_2928</name>
</gene>
<name>A0A0D8BP75_GEOKU</name>
<dbReference type="AlphaFoldDB" id="A0A0D8BP75"/>
<evidence type="ECO:0000313" key="1">
    <source>
        <dbReference type="EMBL" id="KJE25940.1"/>
    </source>
</evidence>
<proteinExistence type="predicted"/>
<evidence type="ECO:0000313" key="2">
    <source>
        <dbReference type="Proteomes" id="UP000032522"/>
    </source>
</evidence>
<reference evidence="1 2" key="1">
    <citation type="submission" date="2015-01" db="EMBL/GenBank/DDBJ databases">
        <authorList>
            <person name="Filippidou S."/>
            <person name="Jeanneret N."/>
            <person name="Russel-Delif L."/>
            <person name="Junier T."/>
            <person name="Wunderlin T."/>
            <person name="Molina V."/>
            <person name="Johnson S.L."/>
            <person name="Davenport K.W."/>
            <person name="Chain P.S."/>
            <person name="Dorador C."/>
            <person name="Junier P."/>
        </authorList>
    </citation>
    <scope>NUCLEOTIDE SEQUENCE [LARGE SCALE GENOMIC DNA]</scope>
    <source>
        <strain evidence="1 2">Et7/4</strain>
    </source>
</reference>